<dbReference type="AlphaFoldDB" id="A0A0V0GPI0"/>
<reference evidence="1" key="1">
    <citation type="submission" date="2015-12" db="EMBL/GenBank/DDBJ databases">
        <title>Gene expression during late stages of embryo sac development: a critical building block for successful pollen-pistil interactions.</title>
        <authorList>
            <person name="Liu Y."/>
            <person name="Joly V."/>
            <person name="Sabar M."/>
            <person name="Matton D.P."/>
        </authorList>
    </citation>
    <scope>NUCLEOTIDE SEQUENCE</scope>
</reference>
<feature type="non-terminal residue" evidence="1">
    <location>
        <position position="1"/>
    </location>
</feature>
<name>A0A0V0GPI0_SOLCH</name>
<protein>
    <submittedName>
        <fullName evidence="1">Putative ovule protein</fullName>
    </submittedName>
</protein>
<sequence>NYIQMSNIFGRLCIDLTGVFLPTKPMNCFFIAISRTFLNRKQLNTHRHTTCPKLHFIVPM</sequence>
<accession>A0A0V0GPI0</accession>
<dbReference type="EMBL" id="GEDG01033617">
    <property type="protein sequence ID" value="JAP10164.1"/>
    <property type="molecule type" value="Transcribed_RNA"/>
</dbReference>
<organism evidence="1">
    <name type="scientific">Solanum chacoense</name>
    <name type="common">Chaco potato</name>
    <dbReference type="NCBI Taxonomy" id="4108"/>
    <lineage>
        <taxon>Eukaryota</taxon>
        <taxon>Viridiplantae</taxon>
        <taxon>Streptophyta</taxon>
        <taxon>Embryophyta</taxon>
        <taxon>Tracheophyta</taxon>
        <taxon>Spermatophyta</taxon>
        <taxon>Magnoliopsida</taxon>
        <taxon>eudicotyledons</taxon>
        <taxon>Gunneridae</taxon>
        <taxon>Pentapetalae</taxon>
        <taxon>asterids</taxon>
        <taxon>lamiids</taxon>
        <taxon>Solanales</taxon>
        <taxon>Solanaceae</taxon>
        <taxon>Solanoideae</taxon>
        <taxon>Solaneae</taxon>
        <taxon>Solanum</taxon>
    </lineage>
</organism>
<evidence type="ECO:0000313" key="1">
    <source>
        <dbReference type="EMBL" id="JAP10164.1"/>
    </source>
</evidence>
<proteinExistence type="predicted"/>